<accession>A0ABT0GMK0</accession>
<evidence type="ECO:0000256" key="2">
    <source>
        <dbReference type="SAM" id="SignalP"/>
    </source>
</evidence>
<feature type="region of interest" description="Disordered" evidence="1">
    <location>
        <begin position="545"/>
        <end position="566"/>
    </location>
</feature>
<feature type="region of interest" description="Disordered" evidence="1">
    <location>
        <begin position="429"/>
        <end position="514"/>
    </location>
</feature>
<dbReference type="SUPFAM" id="SSF63829">
    <property type="entry name" value="Calcium-dependent phosphotriesterase"/>
    <property type="match status" value="1"/>
</dbReference>
<comment type="caution">
    <text evidence="3">The sequence shown here is derived from an EMBL/GenBank/DDBJ whole genome shotgun (WGS) entry which is preliminary data.</text>
</comment>
<name>A0ABT0GMK0_9GAMM</name>
<feature type="compositionally biased region" description="Basic and acidic residues" evidence="1">
    <location>
        <begin position="463"/>
        <end position="472"/>
    </location>
</feature>
<dbReference type="InterPro" id="IPR024079">
    <property type="entry name" value="MetalloPept_cat_dom_sf"/>
</dbReference>
<feature type="chain" id="PRO_5045915940" evidence="2">
    <location>
        <begin position="27"/>
        <end position="1111"/>
    </location>
</feature>
<reference evidence="3" key="1">
    <citation type="submission" date="2022-04" db="EMBL/GenBank/DDBJ databases">
        <title>Lysobacter sp. CAU 1642 isolated from sea sand.</title>
        <authorList>
            <person name="Kim W."/>
        </authorList>
    </citation>
    <scope>NUCLEOTIDE SEQUENCE</scope>
    <source>
        <strain evidence="3">CAU 1642</strain>
    </source>
</reference>
<evidence type="ECO:0000313" key="3">
    <source>
        <dbReference type="EMBL" id="MCK7595227.1"/>
    </source>
</evidence>
<dbReference type="SUPFAM" id="SSF55486">
    <property type="entry name" value="Metalloproteases ('zincins'), catalytic domain"/>
    <property type="match status" value="1"/>
</dbReference>
<dbReference type="Gene3D" id="2.120.10.30">
    <property type="entry name" value="TolB, C-terminal domain"/>
    <property type="match status" value="1"/>
</dbReference>
<evidence type="ECO:0000313" key="4">
    <source>
        <dbReference type="Proteomes" id="UP001431449"/>
    </source>
</evidence>
<evidence type="ECO:0000256" key="1">
    <source>
        <dbReference type="SAM" id="MobiDB-lite"/>
    </source>
</evidence>
<dbReference type="PANTHER" id="PTHR10199">
    <property type="entry name" value="THROMBOSPONDIN"/>
    <property type="match status" value="1"/>
</dbReference>
<organism evidence="3 4">
    <name type="scientific">Pseudomarimonas salicorniae</name>
    <dbReference type="NCBI Taxonomy" id="2933270"/>
    <lineage>
        <taxon>Bacteria</taxon>
        <taxon>Pseudomonadati</taxon>
        <taxon>Pseudomonadota</taxon>
        <taxon>Gammaproteobacteria</taxon>
        <taxon>Lysobacterales</taxon>
        <taxon>Lysobacteraceae</taxon>
        <taxon>Pseudomarimonas</taxon>
    </lineage>
</organism>
<dbReference type="InterPro" id="IPR011042">
    <property type="entry name" value="6-blade_b-propeller_TolB-like"/>
</dbReference>
<dbReference type="InterPro" id="IPR028974">
    <property type="entry name" value="TSP_type-3_rpt"/>
</dbReference>
<protein>
    <submittedName>
        <fullName evidence="3">M12 family metallo-peptidase</fullName>
    </submittedName>
</protein>
<dbReference type="RefSeq" id="WP_248211031.1">
    <property type="nucleotide sequence ID" value="NZ_JALNMH010000015.1"/>
</dbReference>
<keyword evidence="4" id="KW-1185">Reference proteome</keyword>
<proteinExistence type="predicted"/>
<dbReference type="Gene3D" id="4.10.1080.10">
    <property type="entry name" value="TSP type-3 repeat"/>
    <property type="match status" value="1"/>
</dbReference>
<dbReference type="PANTHER" id="PTHR10199:SF119">
    <property type="entry name" value="RE20510P"/>
    <property type="match status" value="1"/>
</dbReference>
<gene>
    <name evidence="3" type="ORF">M0G41_16325</name>
</gene>
<dbReference type="Gene3D" id="3.40.390.10">
    <property type="entry name" value="Collagenase (Catalytic Domain)"/>
    <property type="match status" value="1"/>
</dbReference>
<dbReference type="Proteomes" id="UP001431449">
    <property type="component" value="Unassembled WGS sequence"/>
</dbReference>
<feature type="signal peptide" evidence="2">
    <location>
        <begin position="1"/>
        <end position="26"/>
    </location>
</feature>
<dbReference type="EMBL" id="JALNMH010000015">
    <property type="protein sequence ID" value="MCK7595227.1"/>
    <property type="molecule type" value="Genomic_DNA"/>
</dbReference>
<sequence length="1111" mass="116315">MTAAGRGSTTGLIVLLLAAVAQSAVAAPEHSWQAELLDDAKAAGLAARRPDLAALPDGSLQRLLAAGGKQSGDWSLRLADGRVLRLLDAQRIEHGNGDVSLSGQLSGEGQGHYGLVTLGREASFGTFDSAHGRYRMEAQGGEGWLVRLDHPGIEVAAADLGVQEVAGSRGRHGHKSQPLPPPAADAQRAKAGTVIDVLYLYSADYAARYPGTAVETRIQHLTTLANQILANSGIDLALRAVGFDATAYPDTEGGGDSGFALSRMADALAGSSNTHPAFANLRARRDQVGADLVSLFWPADIETRGSCGIARLFGAGANAGVHVVSDGFSSWSLCADDVLAHEVGHNLGAEHQNGANSPSAGFGTAHVVLRQFHTVMGSFGSGNPDRGRRLARFSNPQQLCGGRPCGAVGVSDNARRIRDNMGALAAYRPSSSAVATPEPLAAIDPDSDGDGTPDSADAFPFDARYRSDRDGDGVADEVDAFPDNAAEWADTDGDGLGNNADSDDDNDGVPDSVDAFPLLASESRDTDGDGVGDNADAFPADRREWRDLDGDGIGDNADRDRDGDGFTDVAGAGGAQDLLAISSGNDRLLRYGDDGLFSGIEFAERHVPQVFGRQAALAWNAGLKRLYSTNASELRRYRREDGSRIDTFIAGFRGGERPGFLSGFPAAMSLAADGTVFASDTGGVLQRHDAISGQARPGGEFGARLLASAPRASAVTADGQLWMLESNGSLTAVDVATGLRGRQLVPSLVGGAPALRDPVALLVDADDRRLLVADAAQQHVVRVDPERAGDTEVLIAAGAGGLQSPSGLARLADGSLVVSSRGNNALLRFSATGQPLGRFDTGPSGLLQAPRALLALPRVVDRFPDDPARALLPVAGGWANPARLGHGLDLQNADGQLAVIWYTFRSDGRPIWYLALGPLLGDRWEAELLQFRWQDGVATSSVVGNARLDFADERNALFSWTLPGSSGSEPMQPLDVGPSSRTQFPTAAWFDPTEPGWGLSVTRQGGVDYAIAFLYDRGGDPSWLAGAADAADPALFPMFRYDGPTRCPGCPGANEATLTPAGSLRFAAEDADSARFESALSVDVLDWQRDARAFSRLTDTPTTPDGDSLPR</sequence>
<dbReference type="SUPFAM" id="SSF103647">
    <property type="entry name" value="TSP type-3 repeat"/>
    <property type="match status" value="2"/>
</dbReference>
<keyword evidence="2" id="KW-0732">Signal</keyword>
<dbReference type="Pfam" id="PF13688">
    <property type="entry name" value="Reprolysin_5"/>
    <property type="match status" value="1"/>
</dbReference>